<dbReference type="PANTHER" id="PTHR33055">
    <property type="entry name" value="TRANSPOSASE FOR INSERTION SEQUENCE ELEMENT IS1111A"/>
    <property type="match status" value="1"/>
</dbReference>
<organism evidence="3 4">
    <name type="scientific">Rhizobium leguminosarum</name>
    <dbReference type="NCBI Taxonomy" id="384"/>
    <lineage>
        <taxon>Bacteria</taxon>
        <taxon>Pseudomonadati</taxon>
        <taxon>Pseudomonadota</taxon>
        <taxon>Alphaproteobacteria</taxon>
        <taxon>Hyphomicrobiales</taxon>
        <taxon>Rhizobiaceae</taxon>
        <taxon>Rhizobium/Agrobacterium group</taxon>
        <taxon>Rhizobium</taxon>
    </lineage>
</organism>
<evidence type="ECO:0000313" key="3">
    <source>
        <dbReference type="EMBL" id="NEK55151.1"/>
    </source>
</evidence>
<evidence type="ECO:0000313" key="4">
    <source>
        <dbReference type="Proteomes" id="UP000471409"/>
    </source>
</evidence>
<dbReference type="RefSeq" id="WP_164000964.1">
    <property type="nucleotide sequence ID" value="NZ_WXXP01000277.1"/>
</dbReference>
<evidence type="ECO:0000259" key="2">
    <source>
        <dbReference type="Pfam" id="PF02371"/>
    </source>
</evidence>
<comment type="caution">
    <text evidence="3">The sequence shown here is derived from an EMBL/GenBank/DDBJ whole genome shotgun (WGS) entry which is preliminary data.</text>
</comment>
<dbReference type="GO" id="GO:0006313">
    <property type="term" value="P:DNA transposition"/>
    <property type="evidence" value="ECO:0007669"/>
    <property type="project" value="InterPro"/>
</dbReference>
<evidence type="ECO:0000256" key="1">
    <source>
        <dbReference type="SAM" id="Coils"/>
    </source>
</evidence>
<dbReference type="InterPro" id="IPR047650">
    <property type="entry name" value="Transpos_IS110"/>
</dbReference>
<reference evidence="3 4" key="1">
    <citation type="submission" date="2020-01" db="EMBL/GenBank/DDBJ databases">
        <title>Rhizobium genotypes associated with high levels of biological nitrogen fixation by grain legumes in a temperate-maritime cropping system.</title>
        <authorList>
            <person name="Maluk M."/>
            <person name="Francesc Ferrando Molina F."/>
            <person name="Lopez Del Egido L."/>
            <person name="Lafos M."/>
            <person name="Langarica-Fuentes A."/>
            <person name="Gebre Yohannes G."/>
            <person name="Young M.W."/>
            <person name="Martin P."/>
            <person name="Gantlett R."/>
            <person name="Kenicer G."/>
            <person name="Hawes C."/>
            <person name="Begg G.S."/>
            <person name="Quilliam R.S."/>
            <person name="Squire G.R."/>
            <person name="Poole P.S."/>
            <person name="Young P.W."/>
            <person name="Iannetta P.M."/>
            <person name="James E.K."/>
        </authorList>
    </citation>
    <scope>NUCLEOTIDE SEQUENCE [LARGE SCALE GENOMIC DNA]</scope>
    <source>
        <strain evidence="3 4">JHI944</strain>
    </source>
</reference>
<feature type="coiled-coil region" evidence="1">
    <location>
        <begin position="4"/>
        <end position="31"/>
    </location>
</feature>
<feature type="domain" description="Transposase IS116/IS110/IS902 C-terminal" evidence="2">
    <location>
        <begin position="39"/>
        <end position="121"/>
    </location>
</feature>
<proteinExistence type="predicted"/>
<dbReference type="AlphaFoldDB" id="A0A6P0DTY0"/>
<dbReference type="PANTHER" id="PTHR33055:SF13">
    <property type="entry name" value="TRANSPOSASE"/>
    <property type="match status" value="1"/>
</dbReference>
<dbReference type="GO" id="GO:0003677">
    <property type="term" value="F:DNA binding"/>
    <property type="evidence" value="ECO:0007669"/>
    <property type="project" value="InterPro"/>
</dbReference>
<protein>
    <submittedName>
        <fullName evidence="3">Transposase</fullName>
    </submittedName>
</protein>
<gene>
    <name evidence="3" type="ORF">GUK36_38595</name>
</gene>
<dbReference type="InterPro" id="IPR003346">
    <property type="entry name" value="Transposase_20"/>
</dbReference>
<dbReference type="GO" id="GO:0004803">
    <property type="term" value="F:transposase activity"/>
    <property type="evidence" value="ECO:0007669"/>
    <property type="project" value="InterPro"/>
</dbReference>
<dbReference type="Pfam" id="PF02371">
    <property type="entry name" value="Transposase_20"/>
    <property type="match status" value="1"/>
</dbReference>
<dbReference type="EMBL" id="WXXP01000277">
    <property type="protein sequence ID" value="NEK55151.1"/>
    <property type="molecule type" value="Genomic_DNA"/>
</dbReference>
<feature type="non-terminal residue" evidence="3">
    <location>
        <position position="1"/>
    </location>
</feature>
<accession>A0A6P0DTY0</accession>
<dbReference type="Proteomes" id="UP000471409">
    <property type="component" value="Unassembled WGS sequence"/>
</dbReference>
<keyword evidence="1" id="KW-0175">Coiled coil</keyword>
<sequence>ALLRGELNRLVRRLEQHVERLDKEIERRVGEDPQLYRKAEILTSIPGIGRVTALALMAGMDELGSCSGKQAAMLAGLAPIANDSGARTGRRSIRAGRPAPRRALYMAALSACRYNPALARFADTLKAAGKPAKVILVAVMRKLLVLANCLLSHDRLWTPNPP</sequence>
<name>A0A6P0DTY0_RHILE</name>